<dbReference type="OrthoDB" id="73875at2759"/>
<evidence type="ECO:0000256" key="1">
    <source>
        <dbReference type="SAM" id="MobiDB-lite"/>
    </source>
</evidence>
<comment type="caution">
    <text evidence="2">The sequence shown here is derived from an EMBL/GenBank/DDBJ whole genome shotgun (WGS) entry which is preliminary data.</text>
</comment>
<dbReference type="Proteomes" id="UP000736672">
    <property type="component" value="Unassembled WGS sequence"/>
</dbReference>
<gene>
    <name evidence="2" type="ORF">B0J15DRAFT_575974</name>
</gene>
<protein>
    <submittedName>
        <fullName evidence="2">Uncharacterized protein</fullName>
    </submittedName>
</protein>
<reference evidence="2" key="1">
    <citation type="journal article" date="2021" name="Nat. Commun.">
        <title>Genetic determinants of endophytism in the Arabidopsis root mycobiome.</title>
        <authorList>
            <person name="Mesny F."/>
            <person name="Miyauchi S."/>
            <person name="Thiergart T."/>
            <person name="Pickel B."/>
            <person name="Atanasova L."/>
            <person name="Karlsson M."/>
            <person name="Huettel B."/>
            <person name="Barry K.W."/>
            <person name="Haridas S."/>
            <person name="Chen C."/>
            <person name="Bauer D."/>
            <person name="Andreopoulos W."/>
            <person name="Pangilinan J."/>
            <person name="LaButti K."/>
            <person name="Riley R."/>
            <person name="Lipzen A."/>
            <person name="Clum A."/>
            <person name="Drula E."/>
            <person name="Henrissat B."/>
            <person name="Kohler A."/>
            <person name="Grigoriev I.V."/>
            <person name="Martin F.M."/>
            <person name="Hacquard S."/>
        </authorList>
    </citation>
    <scope>NUCLEOTIDE SEQUENCE</scope>
    <source>
        <strain evidence="2">FSSC 5 MPI-SDFR-AT-0091</strain>
    </source>
</reference>
<feature type="region of interest" description="Disordered" evidence="1">
    <location>
        <begin position="1"/>
        <end position="27"/>
    </location>
</feature>
<accession>A0A9P9R9Y6</accession>
<name>A0A9P9R9Y6_FUSSL</name>
<proteinExistence type="predicted"/>
<dbReference type="AlphaFoldDB" id="A0A9P9R9Y6"/>
<evidence type="ECO:0000313" key="3">
    <source>
        <dbReference type="Proteomes" id="UP000736672"/>
    </source>
</evidence>
<sequence length="994" mass="111304">MTAGESPFLPVPLEYLFPDPPDEEEAEPDYQLKVDNTWGGAKDLPFAESPEHSAFGFIIMTSPDELQTTLDKRDGSHWEVFDCNDTVSQEEQTIRMVYTDRSESSNCDKIYLGHGAPGTIVEMPEGCGPGRYAVVKELSQSKNQSLPQHLYKRGIAETEPMFDLTFDYDFRRVPRDLGDTQIHIDYSNENTKKRSLKRSIKRSLKDMGGSHKRWLEEEWREDLHEGALSKGDLHKRWFGETALDWLKAIFTGVSNKIELQHSYKEDFILSIIDQEVTYPNLDGKLEVYAEMSVEANVNYGFTLIGKLGGSYGIDISDSYLYYRTGGNVDSKFVIDTAVTAHFDTGDVLMFSADTFGAAFTVPGIVTIGPNFKLYGQLEGKATLGVNFESKVKLAEWDVYQTFPVVNKDWEPDVFDPSARSGKQTLEPEFDPPSPLASTGTRGSPHEPCAVNLVADGHVTFHAEAKAGSSGNRFWYGVDVGADLYATLEAPKMFSWALPKSPFMIMPAQDVTIFPSGSKEACAAPGSTKQRRQDTDSLESDVNTTSFSSATWSRSKLSKRATRYGPLVPRIEGLMCPGEVDLSDIPPCEACEGGGGDDALEKRDNDVCWIDPYRSGEETCTVESESSNARRDSHVRNVLERRTTKKPVKWAHNGDIIELHFFPYKSCGQAKAVSTIQRWYGYPKKQPAASACEAKLEKLNADKVDTRELINGRLTSVSNIAEHVYEAQLLRQFFDWLIEGKLPAEYDNPTRDWVSEVLFGGEAVTQPNRVFRHSRWGYPIIWDEMSYGLGSDDNPRLLVLADDKMNGRKKSIFAGDDINAANEPTNQATRRAQRSYAGVFYYMRRDEIWDKFTETSQHMELVLAEFDEQYPWTRSGHINTGQPKLPIRTAGQPTAGLRDLYCFWIESLLTNIEKSASGWLTATTANYKSAFGGEPAGKKWLDNVLHSGGLISESILTFPKAAFTHKAPNPLQPDIWTQSNFKELWDEGKGAAGPF</sequence>
<evidence type="ECO:0000313" key="2">
    <source>
        <dbReference type="EMBL" id="KAH7271059.1"/>
    </source>
</evidence>
<dbReference type="EMBL" id="JAGTJS010000004">
    <property type="protein sequence ID" value="KAH7271059.1"/>
    <property type="molecule type" value="Genomic_DNA"/>
</dbReference>
<keyword evidence="3" id="KW-1185">Reference proteome</keyword>
<feature type="region of interest" description="Disordered" evidence="1">
    <location>
        <begin position="518"/>
        <end position="544"/>
    </location>
</feature>
<organism evidence="2 3">
    <name type="scientific">Fusarium solani</name>
    <name type="common">Filamentous fungus</name>
    <dbReference type="NCBI Taxonomy" id="169388"/>
    <lineage>
        <taxon>Eukaryota</taxon>
        <taxon>Fungi</taxon>
        <taxon>Dikarya</taxon>
        <taxon>Ascomycota</taxon>
        <taxon>Pezizomycotina</taxon>
        <taxon>Sordariomycetes</taxon>
        <taxon>Hypocreomycetidae</taxon>
        <taxon>Hypocreales</taxon>
        <taxon>Nectriaceae</taxon>
        <taxon>Fusarium</taxon>
        <taxon>Fusarium solani species complex</taxon>
    </lineage>
</organism>
<feature type="region of interest" description="Disordered" evidence="1">
    <location>
        <begin position="416"/>
        <end position="446"/>
    </location>
</feature>